<evidence type="ECO:0000313" key="2">
    <source>
        <dbReference type="EMBL" id="ESP94342.1"/>
    </source>
</evidence>
<dbReference type="EMBL" id="AUSV01000015">
    <property type="protein sequence ID" value="ESP94342.1"/>
    <property type="molecule type" value="Genomic_DNA"/>
</dbReference>
<feature type="chain" id="PRO_5004720095" evidence="1">
    <location>
        <begin position="20"/>
        <end position="250"/>
    </location>
</feature>
<accession>V4JHF1</accession>
<protein>
    <submittedName>
        <fullName evidence="2">Uncharacterized protein</fullName>
    </submittedName>
</protein>
<evidence type="ECO:0000313" key="3">
    <source>
        <dbReference type="Proteomes" id="UP000017820"/>
    </source>
</evidence>
<keyword evidence="1" id="KW-0732">Signal</keyword>
<organism evidence="2 3">
    <name type="scientific">Pseudoalteromonas luteoviolacea (strain 2ta16)</name>
    <dbReference type="NCBI Taxonomy" id="1353533"/>
    <lineage>
        <taxon>Bacteria</taxon>
        <taxon>Pseudomonadati</taxon>
        <taxon>Pseudomonadota</taxon>
        <taxon>Gammaproteobacteria</taxon>
        <taxon>Alteromonadales</taxon>
        <taxon>Pseudoalteromonadaceae</taxon>
        <taxon>Pseudoalteromonas</taxon>
    </lineage>
</organism>
<feature type="signal peptide" evidence="1">
    <location>
        <begin position="1"/>
        <end position="19"/>
    </location>
</feature>
<reference evidence="2 3" key="1">
    <citation type="submission" date="2013-07" db="EMBL/GenBank/DDBJ databases">
        <title>Draft genome sequence of Pseudoalteromonas luteoviolacea 2ta16.</title>
        <authorList>
            <person name="Allen E.E."/>
            <person name="Azam F."/>
            <person name="Podell S."/>
        </authorList>
    </citation>
    <scope>NUCLEOTIDE SEQUENCE [LARGE SCALE GENOMIC DNA]</scope>
    <source>
        <strain evidence="2 3">2ta16</strain>
    </source>
</reference>
<evidence type="ECO:0000256" key="1">
    <source>
        <dbReference type="SAM" id="SignalP"/>
    </source>
</evidence>
<dbReference type="AlphaFoldDB" id="V4JHF1"/>
<proteinExistence type="predicted"/>
<dbReference type="RefSeq" id="WP_023398263.1">
    <property type="nucleotide sequence ID" value="NZ_AUSV01000015.1"/>
</dbReference>
<dbReference type="PATRIC" id="fig|1353533.3.peg.1325"/>
<gene>
    <name evidence="2" type="ORF">PL2TA16_01043</name>
</gene>
<name>V4JHF1_PSEL2</name>
<dbReference type="GeneID" id="29921950"/>
<sequence>MKLSHALAASVLIAGNVYALEPVYDADSNAGRITQYNHGPVKSVMVQTSSAHYFAAYLTLNEQASCTDAGLYNEAGNKLIAQLKVADNKSISGPVAEGHETLAKVLKVTCYDAEGSSYSVHHKVPAAPAITYDRAIQFDNWNAGNGRVPGYFESVYLTSQLSVNTFAPDGQCSILRFPNGDVPALFNGKFSVENVHSDFYSHGGKAAYDAYSSSLTYAIRCVNAGGMTLLFDEWTIHEFAQIGELSTNYY</sequence>
<comment type="caution">
    <text evidence="2">The sequence shown here is derived from an EMBL/GenBank/DDBJ whole genome shotgun (WGS) entry which is preliminary data.</text>
</comment>
<dbReference type="Proteomes" id="UP000017820">
    <property type="component" value="Unassembled WGS sequence"/>
</dbReference>